<evidence type="ECO:0000313" key="4">
    <source>
        <dbReference type="Proteomes" id="UP000787672"/>
    </source>
</evidence>
<dbReference type="InterPro" id="IPR036165">
    <property type="entry name" value="YefM-like_sf"/>
</dbReference>
<proteinExistence type="inferred from homology"/>
<protein>
    <recommendedName>
        <fullName evidence="2">Antitoxin</fullName>
    </recommendedName>
</protein>
<dbReference type="Pfam" id="PF02604">
    <property type="entry name" value="PhdYeFM_antitox"/>
    <property type="match status" value="1"/>
</dbReference>
<reference evidence="3 4" key="1">
    <citation type="submission" date="2021-06" db="EMBL/GenBank/DDBJ databases">
        <authorList>
            <person name="Sun Q."/>
            <person name="Li D."/>
        </authorList>
    </citation>
    <scope>NUCLEOTIDE SEQUENCE [LARGE SCALE GENOMIC DNA]</scope>
    <source>
        <strain evidence="3 4">MSJ-2</strain>
    </source>
</reference>
<accession>A0ABS6F7V6</accession>
<comment type="caution">
    <text evidence="3">The sequence shown here is derived from an EMBL/GenBank/DDBJ whole genome shotgun (WGS) entry which is preliminary data.</text>
</comment>
<dbReference type="Proteomes" id="UP000787672">
    <property type="component" value="Unassembled WGS sequence"/>
</dbReference>
<evidence type="ECO:0000256" key="1">
    <source>
        <dbReference type="ARBA" id="ARBA00009981"/>
    </source>
</evidence>
<dbReference type="SUPFAM" id="SSF143120">
    <property type="entry name" value="YefM-like"/>
    <property type="match status" value="1"/>
</dbReference>
<comment type="similarity">
    <text evidence="1 2">Belongs to the phD/YefM antitoxin family.</text>
</comment>
<name>A0ABS6F7V6_9FIRM</name>
<dbReference type="RefSeq" id="WP_216522143.1">
    <property type="nucleotide sequence ID" value="NZ_JAHLQN010000001.1"/>
</dbReference>
<organism evidence="3 4">
    <name type="scientific">Dysosmobacter acutus</name>
    <dbReference type="NCBI Taxonomy" id="2841504"/>
    <lineage>
        <taxon>Bacteria</taxon>
        <taxon>Bacillati</taxon>
        <taxon>Bacillota</taxon>
        <taxon>Clostridia</taxon>
        <taxon>Eubacteriales</taxon>
        <taxon>Oscillospiraceae</taxon>
        <taxon>Dysosmobacter</taxon>
    </lineage>
</organism>
<dbReference type="EMBL" id="JAHLQN010000001">
    <property type="protein sequence ID" value="MBU5626356.1"/>
    <property type="molecule type" value="Genomic_DNA"/>
</dbReference>
<gene>
    <name evidence="3" type="ORF">KQI82_05395</name>
</gene>
<dbReference type="InterPro" id="IPR006442">
    <property type="entry name" value="Antitoxin_Phd/YefM"/>
</dbReference>
<comment type="function">
    <text evidence="2">Antitoxin component of a type II toxin-antitoxin (TA) system.</text>
</comment>
<keyword evidence="4" id="KW-1185">Reference proteome</keyword>
<evidence type="ECO:0000256" key="2">
    <source>
        <dbReference type="RuleBase" id="RU362080"/>
    </source>
</evidence>
<evidence type="ECO:0000313" key="3">
    <source>
        <dbReference type="EMBL" id="MBU5626356.1"/>
    </source>
</evidence>
<sequence>MMIRSATALRNDYDGMVKLSIEKQEPIFLTRNGDGEMVFLPIELWEKRQAELELFAEMLRREQNRFAGARTYSAADMQAETEELLRES</sequence>